<dbReference type="Proteomes" id="UP001165101">
    <property type="component" value="Unassembled WGS sequence"/>
</dbReference>
<sequence>MTVIKTSNDPSFIIYSPIPYSEAVIKSIGDAMIENGDLDAKYSSSWIEKVTHTFIPNKEHNLAVASYKSVIPKAKIFGPEGCVESIDSIIDYKFTESTAYKFLQGDELKEAFNMGEDLEINKNLLNSSIQIVNFYSHFTKETVLYCPKSSTVVLGDLLINIQTCDEKDASPNSDVYNEQFDGSNAPFSFYSFPGLAIRLFNNSNSFCFGALQKFFLKDPENTSAAMKHIMETWDFDTVIMCHGDVVQRNGKSVLSDFFARYL</sequence>
<dbReference type="EMBL" id="BSXV01000822">
    <property type="protein sequence ID" value="GME90768.1"/>
    <property type="molecule type" value="Genomic_DNA"/>
</dbReference>
<organism evidence="1 2">
    <name type="scientific">Candida boidinii</name>
    <name type="common">Yeast</name>
    <dbReference type="NCBI Taxonomy" id="5477"/>
    <lineage>
        <taxon>Eukaryota</taxon>
        <taxon>Fungi</taxon>
        <taxon>Dikarya</taxon>
        <taxon>Ascomycota</taxon>
        <taxon>Saccharomycotina</taxon>
        <taxon>Pichiomycetes</taxon>
        <taxon>Pichiales</taxon>
        <taxon>Pichiaceae</taxon>
        <taxon>Ogataea</taxon>
        <taxon>Ogataea/Candida clade</taxon>
    </lineage>
</organism>
<protein>
    <submittedName>
        <fullName evidence="1">Unnamed protein product</fullName>
    </submittedName>
</protein>
<evidence type="ECO:0000313" key="2">
    <source>
        <dbReference type="Proteomes" id="UP001165101"/>
    </source>
</evidence>
<reference evidence="1" key="1">
    <citation type="submission" date="2023-04" db="EMBL/GenBank/DDBJ databases">
        <title>Candida boidinii NBRC 1967.</title>
        <authorList>
            <person name="Ichikawa N."/>
            <person name="Sato H."/>
            <person name="Tonouchi N."/>
        </authorList>
    </citation>
    <scope>NUCLEOTIDE SEQUENCE</scope>
    <source>
        <strain evidence="1">NBRC 1967</strain>
    </source>
</reference>
<keyword evidence="2" id="KW-1185">Reference proteome</keyword>
<name>A0ACB5TLZ9_CANBO</name>
<comment type="caution">
    <text evidence="1">The sequence shown here is derived from an EMBL/GenBank/DDBJ whole genome shotgun (WGS) entry which is preliminary data.</text>
</comment>
<accession>A0ACB5TLZ9</accession>
<proteinExistence type="predicted"/>
<gene>
    <name evidence="1" type="ORF">Cboi01_000199600</name>
</gene>
<evidence type="ECO:0000313" key="1">
    <source>
        <dbReference type="EMBL" id="GME90768.1"/>
    </source>
</evidence>